<dbReference type="InterPro" id="IPR013517">
    <property type="entry name" value="FG-GAP"/>
</dbReference>
<comment type="caution">
    <text evidence="5">The sequence shown here is derived from an EMBL/GenBank/DDBJ whole genome shotgun (WGS) entry which is preliminary data.</text>
</comment>
<dbReference type="GO" id="GO:0006979">
    <property type="term" value="P:response to oxidative stress"/>
    <property type="evidence" value="ECO:0007669"/>
    <property type="project" value="InterPro"/>
</dbReference>
<sequence length="1029" mass="114850">MKQIDTGITSKVWAVDNNGETFSLGSDQKWKKMNFRLTHVSAGGSGVWGVDTNNNVFRRVGGGNWKRIPGLKLKQIDSGPQGIVLGVTKSNQVYCRSGNKWKIINRRLKYISCGSTLGSTGCWGISPGNRVYYREEVTRKNCAGTSWVTIDGRMKQIEVGGNGDVYAVDSDGKLYVREGVSSSNLYGSGWKFLRGASSVTTGWSGQYLLDNGIVYRLSGDEGLLRTSEGDLLPLDTSCKASACIQACFLAGDMRANDQQGLTAFHTLFMREHNRIAKILRNLNRHWDGEKIFQETRKIIGAIIQKIVYVDYLPILLGPGALPRYSGHLDNVNPGIINAFTLAYRLGHSMIRSKFDLLNPNFDPIAPAVNLRFLFFNSSNINTYGIEPLLFGLAGNVSEKVDTHLTTEITEHLFERGNSHGENLAALNIQRTRDHGLPGYNEYRKLCKLGDAKTFEDTSSEIQDRENRRILKELYNNDPGLVELWVAGIAETPLPGAVVGPTLRCVVGEQFKRARDGDRYFYENEGIFTPRQVQEIRKTSLSRLYCDNLKDIVSIQRNAFKSSIKQPRPSCGEIAGLSLCAWKECLTGEPHFNPNTRKCVCRCSEKTKDCPNKWTDASGYSALPFSIYSERGRGYKPSRFVDLNGDGLLDFVYHILTPKKSFKGAYLNDPTLKKFVHKPEFDPPVALATEKSSDLGVRFVDLNGDEKADLVYGRLTNKDERVKGAYINTGSGWKLSPEYIPPRLIVSDDDGDLGVRFVELNGDGMVDFVFYRYISEKNQPKGAFINTGNGWKAAPQFTPPYPIASDYDHDNDYDYDYDYEDQSVRFVDLNGDGRMDIVYRQWISSDRVEKGAYINDGHTWVWSPQFIPPIHTDNKGAKFVDLNADGKVDLVYHTRISSKKSRKGAYMNNGYRWIWKSQYTPPFPIADEKNGDYGARFADVNGDGLPDMVWNRPGDKGGAINTGCEWKLDDAFSPPYSIASSKGKDLGARFVDLDGDGAVDMIRSLEQKNKSKKKGAKLACVSAGNGNVGV</sequence>
<evidence type="ECO:0000313" key="6">
    <source>
        <dbReference type="Proteomes" id="UP001152795"/>
    </source>
</evidence>
<name>A0A6S7IQB1_PARCT</name>
<reference evidence="5" key="1">
    <citation type="submission" date="2020-04" db="EMBL/GenBank/DDBJ databases">
        <authorList>
            <person name="Alioto T."/>
            <person name="Alioto T."/>
            <person name="Gomez Garrido J."/>
        </authorList>
    </citation>
    <scope>NUCLEOTIDE SEQUENCE</scope>
    <source>
        <strain evidence="5">A484AB</strain>
    </source>
</reference>
<dbReference type="PANTHER" id="PTHR11475:SF4">
    <property type="entry name" value="CHORION PEROXIDASE"/>
    <property type="match status" value="1"/>
</dbReference>
<keyword evidence="6" id="KW-1185">Reference proteome</keyword>
<dbReference type="Gene3D" id="1.10.640.10">
    <property type="entry name" value="Haem peroxidase domain superfamily, animal type"/>
    <property type="match status" value="1"/>
</dbReference>
<dbReference type="InterPro" id="IPR028994">
    <property type="entry name" value="Integrin_alpha_N"/>
</dbReference>
<dbReference type="Proteomes" id="UP001152795">
    <property type="component" value="Unassembled WGS sequence"/>
</dbReference>
<evidence type="ECO:0000313" key="5">
    <source>
        <dbReference type="EMBL" id="CAB4007872.1"/>
    </source>
</evidence>
<keyword evidence="3" id="KW-0732">Signal</keyword>
<evidence type="ECO:0000256" key="2">
    <source>
        <dbReference type="ARBA" id="ARBA00022525"/>
    </source>
</evidence>
<gene>
    <name evidence="5" type="ORF">PACLA_8A060874</name>
</gene>
<proteinExistence type="predicted"/>
<protein>
    <submittedName>
        <fullName evidence="5">Partial</fullName>
    </submittedName>
</protein>
<dbReference type="Pfam" id="PF03098">
    <property type="entry name" value="An_peroxidase"/>
    <property type="match status" value="1"/>
</dbReference>
<organism evidence="5 6">
    <name type="scientific">Paramuricea clavata</name>
    <name type="common">Red gorgonian</name>
    <name type="synonym">Violescent sea-whip</name>
    <dbReference type="NCBI Taxonomy" id="317549"/>
    <lineage>
        <taxon>Eukaryota</taxon>
        <taxon>Metazoa</taxon>
        <taxon>Cnidaria</taxon>
        <taxon>Anthozoa</taxon>
        <taxon>Octocorallia</taxon>
        <taxon>Malacalcyonacea</taxon>
        <taxon>Plexauridae</taxon>
        <taxon>Paramuricea</taxon>
    </lineage>
</organism>
<dbReference type="Pfam" id="PF19193">
    <property type="entry name" value="Tectonin"/>
    <property type="match status" value="1"/>
</dbReference>
<dbReference type="CDD" id="cd09823">
    <property type="entry name" value="peroxinectin_like"/>
    <property type="match status" value="1"/>
</dbReference>
<dbReference type="SUPFAM" id="SSF48113">
    <property type="entry name" value="Heme-dependent peroxidases"/>
    <property type="match status" value="1"/>
</dbReference>
<dbReference type="InterPro" id="IPR006624">
    <property type="entry name" value="Beta-propeller_rpt_TECPR"/>
</dbReference>
<dbReference type="Gene3D" id="2.130.10.130">
    <property type="entry name" value="Integrin alpha, N-terminal"/>
    <property type="match status" value="1"/>
</dbReference>
<dbReference type="SMART" id="SM00706">
    <property type="entry name" value="TECPR"/>
    <property type="match status" value="4"/>
</dbReference>
<dbReference type="InterPro" id="IPR019791">
    <property type="entry name" value="Haem_peroxidase_animal"/>
</dbReference>
<accession>A0A6S7IQB1</accession>
<evidence type="ECO:0000256" key="4">
    <source>
        <dbReference type="ARBA" id="ARBA00023180"/>
    </source>
</evidence>
<dbReference type="PRINTS" id="PR00457">
    <property type="entry name" value="ANPEROXIDASE"/>
</dbReference>
<dbReference type="Pfam" id="PF13517">
    <property type="entry name" value="FG-GAP_3"/>
    <property type="match status" value="1"/>
</dbReference>
<dbReference type="AlphaFoldDB" id="A0A6S7IQB1"/>
<dbReference type="OrthoDB" id="823504at2759"/>
<dbReference type="InterPro" id="IPR010255">
    <property type="entry name" value="Haem_peroxidase_sf"/>
</dbReference>
<dbReference type="PANTHER" id="PTHR11475">
    <property type="entry name" value="OXIDASE/PEROXIDASE"/>
    <property type="match status" value="1"/>
</dbReference>
<dbReference type="PROSITE" id="PS50292">
    <property type="entry name" value="PEROXIDASE_3"/>
    <property type="match status" value="1"/>
</dbReference>
<keyword evidence="2" id="KW-0964">Secreted</keyword>
<dbReference type="SUPFAM" id="SSF69318">
    <property type="entry name" value="Integrin alpha N-terminal domain"/>
    <property type="match status" value="1"/>
</dbReference>
<dbReference type="EMBL" id="CACRXK020005942">
    <property type="protein sequence ID" value="CAB4007872.1"/>
    <property type="molecule type" value="Genomic_DNA"/>
</dbReference>
<dbReference type="GO" id="GO:0020037">
    <property type="term" value="F:heme binding"/>
    <property type="evidence" value="ECO:0007669"/>
    <property type="project" value="InterPro"/>
</dbReference>
<dbReference type="GO" id="GO:0005576">
    <property type="term" value="C:extracellular region"/>
    <property type="evidence" value="ECO:0007669"/>
    <property type="project" value="UniProtKB-SubCell"/>
</dbReference>
<keyword evidence="4" id="KW-0325">Glycoprotein</keyword>
<comment type="subcellular location">
    <subcellularLocation>
        <location evidence="1">Secreted</location>
    </subcellularLocation>
</comment>
<evidence type="ECO:0000256" key="1">
    <source>
        <dbReference type="ARBA" id="ARBA00004613"/>
    </source>
</evidence>
<dbReference type="InterPro" id="IPR037120">
    <property type="entry name" value="Haem_peroxidase_sf_animal"/>
</dbReference>
<evidence type="ECO:0000256" key="3">
    <source>
        <dbReference type="ARBA" id="ARBA00022729"/>
    </source>
</evidence>
<dbReference type="GO" id="GO:0004601">
    <property type="term" value="F:peroxidase activity"/>
    <property type="evidence" value="ECO:0007669"/>
    <property type="project" value="InterPro"/>
</dbReference>